<sequence>MCVGCDYPTTTAIGCPALTCDPVTRLQETGNQQKSCLESQFHSAPSARSSRKGDLRRESCGCRLVQSLWQCGDLDDSCAERRPPKSPLSNPSLTSEIFLDEEKRFYGPNKRTMGLLGLLRLGVWRNFLRAWRKGFGGNTDGEGFILGGVFVVGAGDQGVLLEHREKEFGDAVDIHSVLEAARKVRPLRNTDK</sequence>
<protein>
    <recommendedName>
        <fullName evidence="6">Peroxiredoxin-like 2A</fullName>
    </recommendedName>
    <alternativeName>
        <fullName evidence="8">Peroxiredoxin-like 2 activated in M-CSF stimulated monocytes</fullName>
    </alternativeName>
    <alternativeName>
        <fullName evidence="7">Redox-regulatory protein FAM213A</fullName>
    </alternativeName>
</protein>
<evidence type="ECO:0000256" key="3">
    <source>
        <dbReference type="ARBA" id="ARBA00022862"/>
    </source>
</evidence>
<dbReference type="AlphaFoldDB" id="A0A401SU43"/>
<keyword evidence="2" id="KW-0963">Cytoplasm</keyword>
<comment type="subcellular location">
    <subcellularLocation>
        <location evidence="1">Cytoplasm</location>
    </subcellularLocation>
</comment>
<evidence type="ECO:0000256" key="8">
    <source>
        <dbReference type="ARBA" id="ARBA00032129"/>
    </source>
</evidence>
<dbReference type="STRING" id="137246.A0A401SU43"/>
<evidence type="ECO:0000256" key="7">
    <source>
        <dbReference type="ARBA" id="ARBA00032058"/>
    </source>
</evidence>
<evidence type="ECO:0000313" key="9">
    <source>
        <dbReference type="EMBL" id="GCC33920.1"/>
    </source>
</evidence>
<dbReference type="PANTHER" id="PTHR28630:SF31">
    <property type="entry name" value="PEROXIREDOXIN-LIKE 2A"/>
    <property type="match status" value="1"/>
</dbReference>
<evidence type="ECO:0000313" key="10">
    <source>
        <dbReference type="Proteomes" id="UP000287033"/>
    </source>
</evidence>
<evidence type="ECO:0000256" key="5">
    <source>
        <dbReference type="ARBA" id="ARBA00023787"/>
    </source>
</evidence>
<evidence type="ECO:0000256" key="6">
    <source>
        <dbReference type="ARBA" id="ARBA00023849"/>
    </source>
</evidence>
<dbReference type="Proteomes" id="UP000287033">
    <property type="component" value="Unassembled WGS sequence"/>
</dbReference>
<evidence type="ECO:0000256" key="4">
    <source>
        <dbReference type="ARBA" id="ARBA00023284"/>
    </source>
</evidence>
<keyword evidence="4" id="KW-0676">Redox-active center</keyword>
<dbReference type="PANTHER" id="PTHR28630">
    <property type="match status" value="1"/>
</dbReference>
<comment type="similarity">
    <text evidence="5">Belongs to the peroxiredoxin-like PRXL2 family. PRXL2A subfamily.</text>
</comment>
<name>A0A401SU43_CHIPU</name>
<evidence type="ECO:0000256" key="2">
    <source>
        <dbReference type="ARBA" id="ARBA00022490"/>
    </source>
</evidence>
<comment type="caution">
    <text evidence="9">The sequence shown here is derived from an EMBL/GenBank/DDBJ whole genome shotgun (WGS) entry which is preliminary data.</text>
</comment>
<dbReference type="GO" id="GO:0016209">
    <property type="term" value="F:antioxidant activity"/>
    <property type="evidence" value="ECO:0007669"/>
    <property type="project" value="UniProtKB-KW"/>
</dbReference>
<keyword evidence="3" id="KW-0049">Antioxidant</keyword>
<dbReference type="EMBL" id="BEZZ01000553">
    <property type="protein sequence ID" value="GCC33920.1"/>
    <property type="molecule type" value="Genomic_DNA"/>
</dbReference>
<dbReference type="Pfam" id="PF13911">
    <property type="entry name" value="AhpC-TSA_2"/>
    <property type="match status" value="1"/>
</dbReference>
<keyword evidence="10" id="KW-1185">Reference proteome</keyword>
<gene>
    <name evidence="9" type="ORF">chiPu_0012391</name>
</gene>
<dbReference type="InterPro" id="IPR032801">
    <property type="entry name" value="PXL2A/B/C"/>
</dbReference>
<dbReference type="GO" id="GO:0005737">
    <property type="term" value="C:cytoplasm"/>
    <property type="evidence" value="ECO:0007669"/>
    <property type="project" value="UniProtKB-SubCell"/>
</dbReference>
<accession>A0A401SU43</accession>
<reference evidence="9 10" key="1">
    <citation type="journal article" date="2018" name="Nat. Ecol. Evol.">
        <title>Shark genomes provide insights into elasmobranch evolution and the origin of vertebrates.</title>
        <authorList>
            <person name="Hara Y"/>
            <person name="Yamaguchi K"/>
            <person name="Onimaru K"/>
            <person name="Kadota M"/>
            <person name="Koyanagi M"/>
            <person name="Keeley SD"/>
            <person name="Tatsumi K"/>
            <person name="Tanaka K"/>
            <person name="Motone F"/>
            <person name="Kageyama Y"/>
            <person name="Nozu R"/>
            <person name="Adachi N"/>
            <person name="Nishimura O"/>
            <person name="Nakagawa R"/>
            <person name="Tanegashima C"/>
            <person name="Kiyatake I"/>
            <person name="Matsumoto R"/>
            <person name="Murakumo K"/>
            <person name="Nishida K"/>
            <person name="Terakita A"/>
            <person name="Kuratani S"/>
            <person name="Sato K"/>
            <person name="Hyodo S Kuraku.S."/>
        </authorList>
    </citation>
    <scope>NUCLEOTIDE SEQUENCE [LARGE SCALE GENOMIC DNA]</scope>
</reference>
<organism evidence="9 10">
    <name type="scientific">Chiloscyllium punctatum</name>
    <name type="common">Brownbanded bambooshark</name>
    <name type="synonym">Hemiscyllium punctatum</name>
    <dbReference type="NCBI Taxonomy" id="137246"/>
    <lineage>
        <taxon>Eukaryota</taxon>
        <taxon>Metazoa</taxon>
        <taxon>Chordata</taxon>
        <taxon>Craniata</taxon>
        <taxon>Vertebrata</taxon>
        <taxon>Chondrichthyes</taxon>
        <taxon>Elasmobranchii</taxon>
        <taxon>Galeomorphii</taxon>
        <taxon>Galeoidea</taxon>
        <taxon>Orectolobiformes</taxon>
        <taxon>Hemiscylliidae</taxon>
        <taxon>Chiloscyllium</taxon>
    </lineage>
</organism>
<proteinExistence type="inferred from homology"/>
<dbReference type="OrthoDB" id="40334at2759"/>
<evidence type="ECO:0000256" key="1">
    <source>
        <dbReference type="ARBA" id="ARBA00004496"/>
    </source>
</evidence>